<dbReference type="EMBL" id="LR796943">
    <property type="protein sequence ID" value="CAB4176908.1"/>
    <property type="molecule type" value="Genomic_DNA"/>
</dbReference>
<name>A0A6J5Q5U2_9CAUD</name>
<gene>
    <name evidence="2" type="ORF">UFOVP1425_83</name>
    <name evidence="3" type="ORF">UFOVP1672_61</name>
    <name evidence="1" type="ORF">UFOVP988_83</name>
</gene>
<protein>
    <submittedName>
        <fullName evidence="1">Uncharacterized protein</fullName>
    </submittedName>
</protein>
<dbReference type="EMBL" id="LR797367">
    <property type="protein sequence ID" value="CAB4211099.1"/>
    <property type="molecule type" value="Genomic_DNA"/>
</dbReference>
<dbReference type="EMBL" id="LR797536">
    <property type="protein sequence ID" value="CAB4223461.1"/>
    <property type="molecule type" value="Genomic_DNA"/>
</dbReference>
<dbReference type="Gene3D" id="6.20.20.10">
    <property type="match status" value="1"/>
</dbReference>
<accession>A0A6J5Q5U2</accession>
<sequence length="92" mass="10248">MEATSKYLNQPLRSFDQAIVEVLTARVKAGAPLPTGFVKGPYGVFQEVPCWDCGGEGEVEVQISETRFRWETCNECNGDKVLHLEIELGDDE</sequence>
<evidence type="ECO:0000313" key="3">
    <source>
        <dbReference type="EMBL" id="CAB4223461.1"/>
    </source>
</evidence>
<organism evidence="1">
    <name type="scientific">uncultured Caudovirales phage</name>
    <dbReference type="NCBI Taxonomy" id="2100421"/>
    <lineage>
        <taxon>Viruses</taxon>
        <taxon>Duplodnaviria</taxon>
        <taxon>Heunggongvirae</taxon>
        <taxon>Uroviricota</taxon>
        <taxon>Caudoviricetes</taxon>
        <taxon>Peduoviridae</taxon>
        <taxon>Maltschvirus</taxon>
        <taxon>Maltschvirus maltsch</taxon>
    </lineage>
</organism>
<proteinExistence type="predicted"/>
<reference evidence="1" key="1">
    <citation type="submission" date="2020-05" db="EMBL/GenBank/DDBJ databases">
        <authorList>
            <person name="Chiriac C."/>
            <person name="Salcher M."/>
            <person name="Ghai R."/>
            <person name="Kavagutti S V."/>
        </authorList>
    </citation>
    <scope>NUCLEOTIDE SEQUENCE</scope>
</reference>
<evidence type="ECO:0000313" key="2">
    <source>
        <dbReference type="EMBL" id="CAB4211099.1"/>
    </source>
</evidence>
<evidence type="ECO:0000313" key="1">
    <source>
        <dbReference type="EMBL" id="CAB4176908.1"/>
    </source>
</evidence>